<evidence type="ECO:0000313" key="1">
    <source>
        <dbReference type="EMBL" id="KFM72682.1"/>
    </source>
</evidence>
<organism evidence="1 2">
    <name type="scientific">Stegodyphus mimosarum</name>
    <name type="common">African social velvet spider</name>
    <dbReference type="NCBI Taxonomy" id="407821"/>
    <lineage>
        <taxon>Eukaryota</taxon>
        <taxon>Metazoa</taxon>
        <taxon>Ecdysozoa</taxon>
        <taxon>Arthropoda</taxon>
        <taxon>Chelicerata</taxon>
        <taxon>Arachnida</taxon>
        <taxon>Araneae</taxon>
        <taxon>Araneomorphae</taxon>
        <taxon>Entelegynae</taxon>
        <taxon>Eresoidea</taxon>
        <taxon>Eresidae</taxon>
        <taxon>Stegodyphus</taxon>
    </lineage>
</organism>
<dbReference type="OrthoDB" id="6470833at2759"/>
<reference evidence="1 2" key="1">
    <citation type="submission" date="2013-11" db="EMBL/GenBank/DDBJ databases">
        <title>Genome sequencing of Stegodyphus mimosarum.</title>
        <authorList>
            <person name="Bechsgaard J."/>
        </authorList>
    </citation>
    <scope>NUCLEOTIDE SEQUENCE [LARGE SCALE GENOMIC DNA]</scope>
</reference>
<keyword evidence="2" id="KW-1185">Reference proteome</keyword>
<accession>A0A087U5P3</accession>
<dbReference type="Proteomes" id="UP000054359">
    <property type="component" value="Unassembled WGS sequence"/>
</dbReference>
<dbReference type="EMBL" id="KK118307">
    <property type="protein sequence ID" value="KFM72682.1"/>
    <property type="molecule type" value="Genomic_DNA"/>
</dbReference>
<sequence length="95" mass="10190">MGKEYLLTIEIPGYRPSVENMDLSLPVQNNASPDKNSRTTVTVSFLDVTGIKPGLDLSPNPNALRIASGTEPTLIRKEDTTPLISCPVVVLSAPL</sequence>
<name>A0A087U5P3_STEMI</name>
<dbReference type="AlphaFoldDB" id="A0A087U5P3"/>
<feature type="non-terminal residue" evidence="1">
    <location>
        <position position="95"/>
    </location>
</feature>
<gene>
    <name evidence="1" type="ORF">X975_01358</name>
</gene>
<evidence type="ECO:0000313" key="2">
    <source>
        <dbReference type="Proteomes" id="UP000054359"/>
    </source>
</evidence>
<protein>
    <submittedName>
        <fullName evidence="1">Uncharacterized protein</fullName>
    </submittedName>
</protein>
<proteinExistence type="predicted"/>